<proteinExistence type="predicted"/>
<organism evidence="1 2">
    <name type="scientific">Saprolegnia diclina (strain VS20)</name>
    <dbReference type="NCBI Taxonomy" id="1156394"/>
    <lineage>
        <taxon>Eukaryota</taxon>
        <taxon>Sar</taxon>
        <taxon>Stramenopiles</taxon>
        <taxon>Oomycota</taxon>
        <taxon>Saprolegniomycetes</taxon>
        <taxon>Saprolegniales</taxon>
        <taxon>Saprolegniaceae</taxon>
        <taxon>Saprolegnia</taxon>
    </lineage>
</organism>
<gene>
    <name evidence="1" type="ORF">SDRG_03799</name>
</gene>
<evidence type="ECO:0000313" key="2">
    <source>
        <dbReference type="Proteomes" id="UP000030762"/>
    </source>
</evidence>
<dbReference type="VEuPathDB" id="FungiDB:SDRG_03799"/>
<dbReference type="STRING" id="1156394.T0QVY7"/>
<dbReference type="Gene3D" id="1.25.40.20">
    <property type="entry name" value="Ankyrin repeat-containing domain"/>
    <property type="match status" value="2"/>
</dbReference>
<dbReference type="InterPro" id="IPR052050">
    <property type="entry name" value="SecEffector_AnkRepeat"/>
</dbReference>
<evidence type="ECO:0000313" key="1">
    <source>
        <dbReference type="EMBL" id="EQC38841.1"/>
    </source>
</evidence>
<dbReference type="Proteomes" id="UP000030762">
    <property type="component" value="Unassembled WGS sequence"/>
</dbReference>
<dbReference type="InterPro" id="IPR036770">
    <property type="entry name" value="Ankyrin_rpt-contain_sf"/>
</dbReference>
<dbReference type="RefSeq" id="XP_008607665.1">
    <property type="nucleotide sequence ID" value="XM_008609443.1"/>
</dbReference>
<dbReference type="PANTHER" id="PTHR46586">
    <property type="entry name" value="ANKYRIN REPEAT-CONTAINING PROTEIN"/>
    <property type="match status" value="1"/>
</dbReference>
<dbReference type="PANTHER" id="PTHR46586:SF3">
    <property type="entry name" value="ANKYRIN REPEAT-CONTAINING PROTEIN"/>
    <property type="match status" value="1"/>
</dbReference>
<keyword evidence="2" id="KW-1185">Reference proteome</keyword>
<dbReference type="InterPro" id="IPR002110">
    <property type="entry name" value="Ankyrin_rpt"/>
</dbReference>
<reference evidence="1 2" key="1">
    <citation type="submission" date="2012-04" db="EMBL/GenBank/DDBJ databases">
        <title>The Genome Sequence of Saprolegnia declina VS20.</title>
        <authorList>
            <consortium name="The Broad Institute Genome Sequencing Platform"/>
            <person name="Russ C."/>
            <person name="Nusbaum C."/>
            <person name="Tyler B."/>
            <person name="van West P."/>
            <person name="Dieguez-Uribeondo J."/>
            <person name="de Bruijn I."/>
            <person name="Tripathy S."/>
            <person name="Jiang R."/>
            <person name="Young S.K."/>
            <person name="Zeng Q."/>
            <person name="Gargeya S."/>
            <person name="Fitzgerald M."/>
            <person name="Haas B."/>
            <person name="Abouelleil A."/>
            <person name="Alvarado L."/>
            <person name="Arachchi H.M."/>
            <person name="Berlin A."/>
            <person name="Chapman S.B."/>
            <person name="Goldberg J."/>
            <person name="Griggs A."/>
            <person name="Gujja S."/>
            <person name="Hansen M."/>
            <person name="Howarth C."/>
            <person name="Imamovic A."/>
            <person name="Larimer J."/>
            <person name="McCowen C."/>
            <person name="Montmayeur A."/>
            <person name="Murphy C."/>
            <person name="Neiman D."/>
            <person name="Pearson M."/>
            <person name="Priest M."/>
            <person name="Roberts A."/>
            <person name="Saif S."/>
            <person name="Shea T."/>
            <person name="Sisk P."/>
            <person name="Sykes S."/>
            <person name="Wortman J."/>
            <person name="Nusbaum C."/>
            <person name="Birren B."/>
        </authorList>
    </citation>
    <scope>NUCLEOTIDE SEQUENCE [LARGE SCALE GENOMIC DNA]</scope>
    <source>
        <strain evidence="1 2">VS20</strain>
    </source>
</reference>
<dbReference type="Pfam" id="PF12796">
    <property type="entry name" value="Ank_2"/>
    <property type="match status" value="1"/>
</dbReference>
<dbReference type="AlphaFoldDB" id="T0QVY7"/>
<accession>T0QVY7</accession>
<dbReference type="EMBL" id="JH767140">
    <property type="protein sequence ID" value="EQC38841.1"/>
    <property type="molecule type" value="Genomic_DNA"/>
</dbReference>
<dbReference type="SUPFAM" id="SSF48403">
    <property type="entry name" value="Ankyrin repeat"/>
    <property type="match status" value="1"/>
</dbReference>
<dbReference type="OrthoDB" id="539213at2759"/>
<dbReference type="InParanoid" id="T0QVY7"/>
<dbReference type="OMA" id="QIASYQY"/>
<protein>
    <submittedName>
        <fullName evidence="1">Uncharacterized protein</fullName>
    </submittedName>
</protein>
<sequence length="345" mass="37542">MALRNPDLMRQIASYQYGIFEDVRPFFSAVLTLKSLHHDESTSRTSFMVALDTAIAPFVTSLQQGLLMRLVRCVRSRDFAFVMSCLVKHAIARGHVEILHNVHRRLSLHQCQHLALQAAAYGQLRVLKYLHAIAYPHWGPTPLLAAAQCHDAKSVAFLQEQYAQDCVCHALTTAAKAGDLAIVETLYPHRHAVGCVHDKAFDQAVSAGHVPIVAYLLERGETGSGIALALAADHGHLSLVKYLHQHLDDASGPVVMDLAAASGHLAVVQYLHAHDVSGCTAVALREAAAYGHADVVAFLLAHRMEGNPLVATVYCPAIAAGTELQAQSSYDLLEYVYHERAKALA</sequence>
<name>T0QVY7_SAPDV</name>
<dbReference type="GeneID" id="19944526"/>